<accession>A0A484GZ06</accession>
<name>A0A484GZ06_SOUCH</name>
<organism evidence="1 2">
    <name type="scientific">Sousa chinensis</name>
    <name type="common">Indo-pacific humpbacked dolphin</name>
    <name type="synonym">Steno chinensis</name>
    <dbReference type="NCBI Taxonomy" id="103600"/>
    <lineage>
        <taxon>Eukaryota</taxon>
        <taxon>Metazoa</taxon>
        <taxon>Chordata</taxon>
        <taxon>Craniata</taxon>
        <taxon>Vertebrata</taxon>
        <taxon>Euteleostomi</taxon>
        <taxon>Mammalia</taxon>
        <taxon>Eutheria</taxon>
        <taxon>Laurasiatheria</taxon>
        <taxon>Artiodactyla</taxon>
        <taxon>Whippomorpha</taxon>
        <taxon>Cetacea</taxon>
        <taxon>Odontoceti</taxon>
        <taxon>Delphinidae</taxon>
        <taxon>Sousa</taxon>
    </lineage>
</organism>
<dbReference type="Proteomes" id="UP000295264">
    <property type="component" value="Unassembled WGS sequence"/>
</dbReference>
<evidence type="ECO:0000313" key="2">
    <source>
        <dbReference type="Proteomes" id="UP000295264"/>
    </source>
</evidence>
<evidence type="ECO:0000313" key="1">
    <source>
        <dbReference type="EMBL" id="TEA41057.1"/>
    </source>
</evidence>
<keyword evidence="2" id="KW-1185">Reference proteome</keyword>
<sequence length="43" mass="4621">FEVHLSVAVVGTGEGAVLMVLKAYSQHADVVPQHHVHEKTTKA</sequence>
<dbReference type="EMBL" id="QWLN02001861">
    <property type="protein sequence ID" value="TEA41057.1"/>
    <property type="molecule type" value="Genomic_DNA"/>
</dbReference>
<protein>
    <submittedName>
        <fullName evidence="1">Uncharacterized protein</fullName>
    </submittedName>
</protein>
<comment type="caution">
    <text evidence="1">The sequence shown here is derived from an EMBL/GenBank/DDBJ whole genome shotgun (WGS) entry which is preliminary data.</text>
</comment>
<feature type="non-terminal residue" evidence="1">
    <location>
        <position position="1"/>
    </location>
</feature>
<feature type="non-terminal residue" evidence="1">
    <location>
        <position position="43"/>
    </location>
</feature>
<proteinExistence type="predicted"/>
<reference evidence="1 2" key="1">
    <citation type="journal article" date="2018" name="Genomics">
        <title>Molecular footprints of inshore aquatic adaptation in Indo-Pacific humpback dolphin (Sousa chinensis).</title>
        <authorList>
            <person name="Ming Y."/>
            <person name="Jian J."/>
            <person name="Yu F."/>
            <person name="Yu X."/>
            <person name="Wang J."/>
            <person name="Liu W."/>
        </authorList>
    </citation>
    <scope>NUCLEOTIDE SEQUENCE [LARGE SCALE GENOMIC DNA]</scope>
    <source>
        <strain evidence="1">MY-2018</strain>
        <tissue evidence="1">Skin</tissue>
    </source>
</reference>
<gene>
    <name evidence="1" type="ORF">DBR06_SOUSAS34010001</name>
</gene>
<dbReference type="AlphaFoldDB" id="A0A484GZ06"/>